<reference evidence="1 2" key="1">
    <citation type="journal article" date="2021" name="BMC Biol.">
        <title>Horizontally acquired antibacterial genes associated with adaptive radiation of ladybird beetles.</title>
        <authorList>
            <person name="Li H.S."/>
            <person name="Tang X.F."/>
            <person name="Huang Y.H."/>
            <person name="Xu Z.Y."/>
            <person name="Chen M.L."/>
            <person name="Du X.Y."/>
            <person name="Qiu B.Y."/>
            <person name="Chen P.T."/>
            <person name="Zhang W."/>
            <person name="Slipinski A."/>
            <person name="Escalona H.E."/>
            <person name="Waterhouse R.M."/>
            <person name="Zwick A."/>
            <person name="Pang H."/>
        </authorList>
    </citation>
    <scope>NUCLEOTIDE SEQUENCE [LARGE SCALE GENOMIC DNA]</scope>
    <source>
        <strain evidence="1">SYSU2018</strain>
    </source>
</reference>
<accession>A0ABD2NI15</accession>
<proteinExistence type="predicted"/>
<sequence>VKIISDVKVPVAKTTNRTEVTLEQSKTHSNVPSSIATSLGLLDIVVLDENQQFILQNQGEQTGDNRTEYILPQIGSRDVR</sequence>
<keyword evidence="2" id="KW-1185">Reference proteome</keyword>
<gene>
    <name evidence="1" type="ORF">HHI36_013356</name>
</gene>
<dbReference type="EMBL" id="JABFTP020000103">
    <property type="protein sequence ID" value="KAL3278015.1"/>
    <property type="molecule type" value="Genomic_DNA"/>
</dbReference>
<evidence type="ECO:0000313" key="2">
    <source>
        <dbReference type="Proteomes" id="UP001516400"/>
    </source>
</evidence>
<feature type="non-terminal residue" evidence="1">
    <location>
        <position position="80"/>
    </location>
</feature>
<name>A0ABD2NI15_9CUCU</name>
<organism evidence="1 2">
    <name type="scientific">Cryptolaemus montrouzieri</name>
    <dbReference type="NCBI Taxonomy" id="559131"/>
    <lineage>
        <taxon>Eukaryota</taxon>
        <taxon>Metazoa</taxon>
        <taxon>Ecdysozoa</taxon>
        <taxon>Arthropoda</taxon>
        <taxon>Hexapoda</taxon>
        <taxon>Insecta</taxon>
        <taxon>Pterygota</taxon>
        <taxon>Neoptera</taxon>
        <taxon>Endopterygota</taxon>
        <taxon>Coleoptera</taxon>
        <taxon>Polyphaga</taxon>
        <taxon>Cucujiformia</taxon>
        <taxon>Coccinelloidea</taxon>
        <taxon>Coccinellidae</taxon>
        <taxon>Scymninae</taxon>
        <taxon>Scymnini</taxon>
        <taxon>Cryptolaemus</taxon>
    </lineage>
</organism>
<dbReference type="AlphaFoldDB" id="A0ABD2NI15"/>
<protein>
    <submittedName>
        <fullName evidence="1">Uncharacterized protein</fullName>
    </submittedName>
</protein>
<comment type="caution">
    <text evidence="1">The sequence shown here is derived from an EMBL/GenBank/DDBJ whole genome shotgun (WGS) entry which is preliminary data.</text>
</comment>
<evidence type="ECO:0000313" key="1">
    <source>
        <dbReference type="EMBL" id="KAL3278015.1"/>
    </source>
</evidence>
<feature type="non-terminal residue" evidence="1">
    <location>
        <position position="1"/>
    </location>
</feature>
<dbReference type="Proteomes" id="UP001516400">
    <property type="component" value="Unassembled WGS sequence"/>
</dbReference>